<dbReference type="EMBL" id="AUWU02000003">
    <property type="protein sequence ID" value="KAH0574715.1"/>
    <property type="molecule type" value="Genomic_DNA"/>
</dbReference>
<name>V6LES7_9EUKA</name>
<dbReference type="VEuPathDB" id="GiardiaDB:SS50377_22330"/>
<accession>V6LES7</accession>
<dbReference type="EMBL" id="KI546166">
    <property type="protein sequence ID" value="EST42176.1"/>
    <property type="molecule type" value="Genomic_DNA"/>
</dbReference>
<protein>
    <submittedName>
        <fullName evidence="1">Uncharacterized protein</fullName>
    </submittedName>
</protein>
<gene>
    <name evidence="1" type="ORF">SS50377_18482</name>
    <name evidence="2" type="ORF">SS50377_22330</name>
</gene>
<reference evidence="1 2" key="1">
    <citation type="journal article" date="2014" name="PLoS Genet.">
        <title>The Genome of Spironucleus salmonicida Highlights a Fish Pathogen Adapted to Fluctuating Environments.</title>
        <authorList>
            <person name="Xu F."/>
            <person name="Jerlstrom-Hultqvist J."/>
            <person name="Einarsson E."/>
            <person name="Astvaldsson A."/>
            <person name="Svard S.G."/>
            <person name="Andersson J.O."/>
        </authorList>
    </citation>
    <scope>NUCLEOTIDE SEQUENCE</scope>
    <source>
        <strain evidence="2">ATCC 50377</strain>
    </source>
</reference>
<dbReference type="InterPro" id="IPR011989">
    <property type="entry name" value="ARM-like"/>
</dbReference>
<proteinExistence type="predicted"/>
<dbReference type="AlphaFoldDB" id="V6LES7"/>
<keyword evidence="3" id="KW-1185">Reference proteome</keyword>
<evidence type="ECO:0000313" key="1">
    <source>
        <dbReference type="EMBL" id="EST42176.1"/>
    </source>
</evidence>
<sequence>MSYDELIAQINMLDSHDPYSKNYAFEYLYKVEKDTNFQLLFPQLLQSNDLNFVFYGLKFAENLVLKTNAQIQALSPQLILFLQQLTLSQAPFFLRQKASQLLFTMSFFNLASFPESLIFLSDQKDDQLVTLAAEALSQLSQSLISLHWKGVPIVILRNFKAQLIQFFHSSNFVSFSQKIQSENSAKALANLLIFPAKSQPQIINFVFSHMKFCQISEIFKPGNCEFFTILLKICNNIFADLKELQLDFNFMSQINELFWIVALVCNELKTQFNSILCSELTVFMKNIVFSRFFNQFIKFSIETQINKTISIDSAILYKQRNVEKVNLTIYSSMCKMLESVTVIYQKCFETSDINLMNNLLECVLQVLNVQCEPKMKKYLLDMYKDTFIQLIDMIIYSIQRPTEVLYFKNEFGEVIREKIEESNLINLNNLQLSVLTSIVGNFSIQNQYFEKLHQMSQNGDVCQMQQLTYVYPAYAASVELKYTKNNTLKIKFVTQTMQLFLSIADALQLQNDKLLAYYCSIYVASKSITQVSTSLKLSYIIKSYNYLSSGIPDITEATVQLLIAIFNSLNLKDVQLQSEFFEQQILLPIFSISTTYLDQYQIRDFYSTLTQIITVDDYLGILLFPVQNHFSEIVKNLNQSIQTHLFTNDAICNILNIFQIIFSCSVNINSVSLDQFIEPIYEQIRVIWNFYWQNQQQCDVIVQSLIKVIYQVLKQLILHIDKVTFKNKYDGFIEYIISQEITRLKLFCETEKALNVELIQFLDLLTVRQVNFELFLMCFEQLQKVQSIEEVINTFWLVFQSFFENGAILHTNLVQEQKIQFQSVFVTISTQQRFSTSFSQQLLIRFADQINFCILRRSGQQFISFYLLELIKTNFSAPEQFILNVFQQAKGVLGVEYIANILRQNMTMYFDEVLQDVLSGSDEGVRDLRVLSNE</sequence>
<evidence type="ECO:0000313" key="2">
    <source>
        <dbReference type="EMBL" id="KAH0574715.1"/>
    </source>
</evidence>
<organism evidence="1">
    <name type="scientific">Spironucleus salmonicida</name>
    <dbReference type="NCBI Taxonomy" id="348837"/>
    <lineage>
        <taxon>Eukaryota</taxon>
        <taxon>Metamonada</taxon>
        <taxon>Diplomonadida</taxon>
        <taxon>Hexamitidae</taxon>
        <taxon>Hexamitinae</taxon>
        <taxon>Spironucleus</taxon>
    </lineage>
</organism>
<dbReference type="Proteomes" id="UP000018208">
    <property type="component" value="Unassembled WGS sequence"/>
</dbReference>
<evidence type="ECO:0000313" key="3">
    <source>
        <dbReference type="Proteomes" id="UP000018208"/>
    </source>
</evidence>
<reference evidence="2" key="2">
    <citation type="submission" date="2020-12" db="EMBL/GenBank/DDBJ databases">
        <title>New Spironucleus salmonicida genome in near-complete chromosomes.</title>
        <authorList>
            <person name="Xu F."/>
            <person name="Kurt Z."/>
            <person name="Jimenez-Gonzalez A."/>
            <person name="Astvaldsson A."/>
            <person name="Andersson J.O."/>
            <person name="Svard S.G."/>
        </authorList>
    </citation>
    <scope>NUCLEOTIDE SEQUENCE</scope>
    <source>
        <strain evidence="2">ATCC 50377</strain>
    </source>
</reference>
<dbReference type="OrthoDB" id="27218at2759"/>
<dbReference type="Gene3D" id="1.25.10.10">
    <property type="entry name" value="Leucine-rich Repeat Variant"/>
    <property type="match status" value="1"/>
</dbReference>